<dbReference type="EMBL" id="CASHSV030000034">
    <property type="protein sequence ID" value="CAJ2642508.1"/>
    <property type="molecule type" value="Genomic_DNA"/>
</dbReference>
<protein>
    <submittedName>
        <fullName evidence="1">Uncharacterized protein</fullName>
    </submittedName>
</protein>
<dbReference type="Proteomes" id="UP001177021">
    <property type="component" value="Unassembled WGS sequence"/>
</dbReference>
<comment type="caution">
    <text evidence="1">The sequence shown here is derived from an EMBL/GenBank/DDBJ whole genome shotgun (WGS) entry which is preliminary data.</text>
</comment>
<accession>A0ACB0JEW0</accession>
<organism evidence="1 2">
    <name type="scientific">Trifolium pratense</name>
    <name type="common">Red clover</name>
    <dbReference type="NCBI Taxonomy" id="57577"/>
    <lineage>
        <taxon>Eukaryota</taxon>
        <taxon>Viridiplantae</taxon>
        <taxon>Streptophyta</taxon>
        <taxon>Embryophyta</taxon>
        <taxon>Tracheophyta</taxon>
        <taxon>Spermatophyta</taxon>
        <taxon>Magnoliopsida</taxon>
        <taxon>eudicotyledons</taxon>
        <taxon>Gunneridae</taxon>
        <taxon>Pentapetalae</taxon>
        <taxon>rosids</taxon>
        <taxon>fabids</taxon>
        <taxon>Fabales</taxon>
        <taxon>Fabaceae</taxon>
        <taxon>Papilionoideae</taxon>
        <taxon>50 kb inversion clade</taxon>
        <taxon>NPAAA clade</taxon>
        <taxon>Hologalegina</taxon>
        <taxon>IRL clade</taxon>
        <taxon>Trifolieae</taxon>
        <taxon>Trifolium</taxon>
    </lineage>
</organism>
<gene>
    <name evidence="1" type="ORF">MILVUS5_LOCUS11980</name>
</gene>
<proteinExistence type="predicted"/>
<sequence length="1496" mass="174134">MACLDISQEIPDNKSEDNNQIIYDFSSEEASENENENPHFVKIEEHGETSGTKRPADFEKEFTKQKFQKVPHYYEPSQNPFQGQGVLDIDCSLDTAKDLRDWYNTNNVLIHLNEDLRNLGSVDIFNYLQYKTRGNAFKYISNLPPQVMGTMPLIGSLVTDWVYSLLVKEFKGWKDTVQSKAAFSDQNLWKITNLKICNMCYIDNFICEFQSYYYNIDNETRLSRGLLDLLYDKLPGGVSTQVKLYFTSISSEGKVDDTLGGRITVLRQWLTDKCSEKIAKREAKVSLCCDKLQNKVGDYRCNYRNPKKKSRRNIRSYKKKKFRKIPFKKFRKGDKKFFRKKPPYPKRKTCPQDKKSCTCWLCHEEGHYANECPKRDNLKKNVLQAIYAIGYEPIESDVESDEEIYEYCTETDSEIDLDVEESTWNWDRLEKPKEIVVADKSKHQIWFSLKDVSIEIEGYKFFIPTIYLHDSGLDLIIGNNFLKLYEPFIQRSNTISLRWKNLGNPDEKKMITTKIITRNEILKMISGNLKKLSSIWEEYKFFSTLEERLDEVCSDDPLDNQKNTNHELIVIRLKNPNEEVNVPNRIPYTIKDVEEFKTECKDLLEKGLIRPSSSPHSAPAFYVENHNEIKRGKRRMVINYKKLNLATIGDSYRLPRKDFIFEKIKGCNYFSSLDAKSGYYQLRLSDETKPLTAFSCPPQKHFEWNVLPFGLKQAPSIYQRFMDNSLQGLDHICLAYIDDILIFTKGTKEQHIKDVEIVLLRIKEKGIVISKKKSQLCKTEIEYLGVIIKDNGELNLAPHTQEKISAFPDVLVDRKQIQRFLGCLNYIANEGFFKDLAKERKILQKKISEKIPWSWTDEDTKIVKTIKNKIQVLPKLYNPTNDDFLVVEIDASKDTWAGCMRAFPNGKATLKLNEFGENLSVTSDIQSDLISKERKTDKKQNLVDYSAKFNIKEKELLLCKYISGTFSDTETRYPIAELETLACVRVLEKWRVELLPSRYSYTGMEQAIKILQHNLKQKDEQIEATQQRLTKLSSERGEIITTLQNLQQYTANTNISESTEEKSSSNTKENWDLLGQDSGKYNYYVKYSAPKSSKIPIEAIAPSDLKKEQESSETSSDSKKSWADEVEEEDEARKNGLSTTIQTNDPVDNEMGKFEAYVIFDGPMKGIYRKWAIAKQHIIGKNVRHKGYKTIKEAEQALYGPYKEITAAKDIQRSSTMESKKKLSIDKIRQLEHQKTFHLADPTFTEFSLRWKWINNYIEEFSTDCFYPTNKYGCSKTVLLPGIDNQLCLSFFQNGLISTIYLEEKEQRSFGELKYFPEELQNLVQKFNNLFAKGKEIFLQIDSTYPWYDEITLDLTIKPQYLIKIGISNKTYPTMSKEKNEWHPASYIAQMKHFRQKVTRLTQQTNYRVVYDDPSTVVYSDSRKPAKEKDLQAVKKLEERVDQLKEDYTKLPMVIREELCRNFTQSYKGHVCEICPPKSSAQNDKEALSGKQHVTM</sequence>
<keyword evidence="2" id="KW-1185">Reference proteome</keyword>
<evidence type="ECO:0000313" key="1">
    <source>
        <dbReference type="EMBL" id="CAJ2642508.1"/>
    </source>
</evidence>
<reference evidence="1" key="1">
    <citation type="submission" date="2023-10" db="EMBL/GenBank/DDBJ databases">
        <authorList>
            <person name="Rodriguez Cubillos JULIANA M."/>
            <person name="De Vega J."/>
        </authorList>
    </citation>
    <scope>NUCLEOTIDE SEQUENCE</scope>
</reference>
<name>A0ACB0JEW0_TRIPR</name>
<evidence type="ECO:0000313" key="2">
    <source>
        <dbReference type="Proteomes" id="UP001177021"/>
    </source>
</evidence>